<name>A0A840WRG2_9ACTN</name>
<accession>A0A840WRG2</accession>
<dbReference type="PANTHER" id="PTHR46844:SF1">
    <property type="entry name" value="SLR5058 PROTEIN"/>
    <property type="match status" value="1"/>
</dbReference>
<dbReference type="RefSeq" id="WP_184370749.1">
    <property type="nucleotide sequence ID" value="NZ_BAAAKM010000037.1"/>
</dbReference>
<evidence type="ECO:0000313" key="3">
    <source>
        <dbReference type="Proteomes" id="UP000579647"/>
    </source>
</evidence>
<dbReference type="Gene3D" id="3.40.50.300">
    <property type="entry name" value="P-loop containing nucleotide triphosphate hydrolases"/>
    <property type="match status" value="1"/>
</dbReference>
<dbReference type="SUPFAM" id="SSF52540">
    <property type="entry name" value="P-loop containing nucleoside triphosphate hydrolases"/>
    <property type="match status" value="1"/>
</dbReference>
<keyword evidence="3" id="KW-1185">Reference proteome</keyword>
<dbReference type="PANTHER" id="PTHR46844">
    <property type="entry name" value="SLR5058 PROTEIN"/>
    <property type="match status" value="1"/>
</dbReference>
<sequence length="542" mass="62077">MDEVYVPLTLESGGYGRTYTSLNLLEAGGRLLIMGDPGSGKSTLVKKVYRDTCRQTAEKPGQGRLPILRDLKNLNPPAHLTVERDLAEWLLNELREQVAQVEGFEMAELFDTWLSGPGLFVLLDGMDEVASDRYVKVATALRGLSQRLSEKSPGNAVVVTMRVQFYQQVRADLLEDYPKTLYVRPFSPNEIFLFLQRWPFASDREKNANRVYRELNDRPTLRDLCGNPLVLAMYTQRDWKDGNGKIPESRTEFYSRVVEELLVMRRQRQIQHPGRLDTEYREREAFLGRLALEHLMDPDQPANSLDWKRALVLGGQTWKCSEVEAARRLRQLASVTGIISEERRGESYRFIHLTFCEFLAAKECADGEENGWRRLIDRHRAFRDSLQVQNRTRLSGTLPFAHALLRRGQKPEKALADVADLGDRSVLGQCFLETQLYETRQWPEYFHAERNDLMENEGREWDEARLRQLHAFSVVVRDAAEWAERTERTPDPDLGTVFEKIVSGNRERLLTIFTSHASQDAAAAFSLADQAGPRSSRGLSGK</sequence>
<dbReference type="InterPro" id="IPR027417">
    <property type="entry name" value="P-loop_NTPase"/>
</dbReference>
<dbReference type="PROSITE" id="PS50837">
    <property type="entry name" value="NACHT"/>
    <property type="match status" value="1"/>
</dbReference>
<organism evidence="2 3">
    <name type="scientific">Nocardiopsis metallicus</name>
    <dbReference type="NCBI Taxonomy" id="179819"/>
    <lineage>
        <taxon>Bacteria</taxon>
        <taxon>Bacillati</taxon>
        <taxon>Actinomycetota</taxon>
        <taxon>Actinomycetes</taxon>
        <taxon>Streptosporangiales</taxon>
        <taxon>Nocardiopsidaceae</taxon>
        <taxon>Nocardiopsis</taxon>
    </lineage>
</organism>
<reference evidence="2 3" key="1">
    <citation type="submission" date="2020-08" db="EMBL/GenBank/DDBJ databases">
        <title>Sequencing the genomes of 1000 actinobacteria strains.</title>
        <authorList>
            <person name="Klenk H.-P."/>
        </authorList>
    </citation>
    <scope>NUCLEOTIDE SEQUENCE [LARGE SCALE GENOMIC DNA]</scope>
    <source>
        <strain evidence="2 3">DSM 44598</strain>
    </source>
</reference>
<protein>
    <submittedName>
        <fullName evidence="2">3-oxoacyl-ACP reductase-like protein</fullName>
    </submittedName>
</protein>
<dbReference type="Pfam" id="PF05729">
    <property type="entry name" value="NACHT"/>
    <property type="match status" value="1"/>
</dbReference>
<dbReference type="Proteomes" id="UP000579647">
    <property type="component" value="Unassembled WGS sequence"/>
</dbReference>
<evidence type="ECO:0000259" key="1">
    <source>
        <dbReference type="PROSITE" id="PS50837"/>
    </source>
</evidence>
<dbReference type="EMBL" id="JACHDO010000001">
    <property type="protein sequence ID" value="MBB5495611.1"/>
    <property type="molecule type" value="Genomic_DNA"/>
</dbReference>
<comment type="caution">
    <text evidence="2">The sequence shown here is derived from an EMBL/GenBank/DDBJ whole genome shotgun (WGS) entry which is preliminary data.</text>
</comment>
<proteinExistence type="predicted"/>
<feature type="domain" description="NACHT" evidence="1">
    <location>
        <begin position="29"/>
        <end position="162"/>
    </location>
</feature>
<evidence type="ECO:0000313" key="2">
    <source>
        <dbReference type="EMBL" id="MBB5495611.1"/>
    </source>
</evidence>
<dbReference type="AlphaFoldDB" id="A0A840WRG2"/>
<gene>
    <name evidence="2" type="ORF">HNR07_006748</name>
</gene>
<dbReference type="InterPro" id="IPR007111">
    <property type="entry name" value="NACHT_NTPase"/>
</dbReference>